<evidence type="ECO:0000313" key="9">
    <source>
        <dbReference type="EMBL" id="CBX27363.1"/>
    </source>
</evidence>
<feature type="transmembrane region" description="Helical" evidence="7">
    <location>
        <begin position="171"/>
        <end position="196"/>
    </location>
</feature>
<keyword evidence="3 7" id="KW-0812">Transmembrane</keyword>
<reference evidence="9" key="1">
    <citation type="journal article" date="2011" name="Environ. Microbiol.">
        <title>Genomic insights into the metabolic potential of the polycyclic aromatic hydrocarbon degrading sulfate-reducing Deltaproteobacterium N47.</title>
        <authorList>
            <person name="Bergmann F."/>
            <person name="Selesi D."/>
            <person name="Weinmaier T."/>
            <person name="Tischler P."/>
            <person name="Rattei T."/>
            <person name="Meckenstock R.U."/>
        </authorList>
    </citation>
    <scope>NUCLEOTIDE SEQUENCE</scope>
</reference>
<evidence type="ECO:0000256" key="1">
    <source>
        <dbReference type="ARBA" id="ARBA00004141"/>
    </source>
</evidence>
<evidence type="ECO:0000256" key="5">
    <source>
        <dbReference type="ARBA" id="ARBA00022989"/>
    </source>
</evidence>
<gene>
    <name evidence="9" type="ORF">N47_H21850</name>
</gene>
<evidence type="ECO:0000256" key="6">
    <source>
        <dbReference type="ARBA" id="ARBA00023136"/>
    </source>
</evidence>
<sequence>MNMFAESISYPAAFIAGLISFSSPCIFPLIPGYFTFITGFSLDQLTSEYNSQVRKKVFFSTISYVIGFSSVFIMMGASASFLGGVIFKYRPVIRVIGGLIVILLGIHLTGIIRIKSLEFEKRIQVNNRPLTYVGVLFVGMAFAAGWSPCIGPLLGSILIYAGSIETVSEGIILLAIYSAGLAIPFIAISVFINLFIKFIKKVSFAMKYINTAAGILLVLVGIFLLANIFL</sequence>
<evidence type="ECO:0000256" key="3">
    <source>
        <dbReference type="ARBA" id="ARBA00022692"/>
    </source>
</evidence>
<evidence type="ECO:0000256" key="7">
    <source>
        <dbReference type="SAM" id="Phobius"/>
    </source>
</evidence>
<keyword evidence="5 7" id="KW-1133">Transmembrane helix</keyword>
<feature type="transmembrane region" description="Helical" evidence="7">
    <location>
        <begin position="92"/>
        <end position="112"/>
    </location>
</feature>
<dbReference type="InterPro" id="IPR003834">
    <property type="entry name" value="Cyt_c_assmbl_TM_dom"/>
</dbReference>
<dbReference type="EMBL" id="FR695866">
    <property type="protein sequence ID" value="CBX27363.1"/>
    <property type="molecule type" value="Genomic_DNA"/>
</dbReference>
<feature type="transmembrane region" description="Helical" evidence="7">
    <location>
        <begin position="12"/>
        <end position="36"/>
    </location>
</feature>
<proteinExistence type="inferred from homology"/>
<evidence type="ECO:0000256" key="2">
    <source>
        <dbReference type="ARBA" id="ARBA00006143"/>
    </source>
</evidence>
<dbReference type="GO" id="GO:0016020">
    <property type="term" value="C:membrane"/>
    <property type="evidence" value="ECO:0007669"/>
    <property type="project" value="UniProtKB-SubCell"/>
</dbReference>
<keyword evidence="4" id="KW-0201">Cytochrome c-type biogenesis</keyword>
<feature type="domain" description="Cytochrome C biogenesis protein transmembrane" evidence="8">
    <location>
        <begin position="12"/>
        <end position="228"/>
    </location>
</feature>
<accession>E1Y9W9</accession>
<keyword evidence="6 7" id="KW-0472">Membrane</keyword>
<feature type="transmembrane region" description="Helical" evidence="7">
    <location>
        <begin position="57"/>
        <end position="86"/>
    </location>
</feature>
<organism evidence="9">
    <name type="scientific">uncultured Desulfobacterium sp</name>
    <dbReference type="NCBI Taxonomy" id="201089"/>
    <lineage>
        <taxon>Bacteria</taxon>
        <taxon>Pseudomonadati</taxon>
        <taxon>Thermodesulfobacteriota</taxon>
        <taxon>Desulfobacteria</taxon>
        <taxon>Desulfobacterales</taxon>
        <taxon>Desulfobacteriaceae</taxon>
        <taxon>Desulfobacterium</taxon>
        <taxon>environmental samples</taxon>
    </lineage>
</organism>
<protein>
    <recommendedName>
        <fullName evidence="8">Cytochrome C biogenesis protein transmembrane domain-containing protein</fullName>
    </recommendedName>
</protein>
<comment type="subcellular location">
    <subcellularLocation>
        <location evidence="1">Membrane</location>
        <topology evidence="1">Multi-pass membrane protein</topology>
    </subcellularLocation>
</comment>
<feature type="transmembrane region" description="Helical" evidence="7">
    <location>
        <begin position="208"/>
        <end position="229"/>
    </location>
</feature>
<dbReference type="InterPro" id="IPR051790">
    <property type="entry name" value="Cytochrome_c-biogenesis_DsbD"/>
</dbReference>
<feature type="transmembrane region" description="Helical" evidence="7">
    <location>
        <begin position="133"/>
        <end position="159"/>
    </location>
</feature>
<dbReference type="AlphaFoldDB" id="E1Y9W9"/>
<evidence type="ECO:0000256" key="4">
    <source>
        <dbReference type="ARBA" id="ARBA00022748"/>
    </source>
</evidence>
<comment type="similarity">
    <text evidence="2">Belongs to the DsbD family.</text>
</comment>
<evidence type="ECO:0000259" key="8">
    <source>
        <dbReference type="Pfam" id="PF02683"/>
    </source>
</evidence>
<dbReference type="PANTHER" id="PTHR31272:SF4">
    <property type="entry name" value="CYTOCHROME C-TYPE BIOGENESIS PROTEIN HI_1454-RELATED"/>
    <property type="match status" value="1"/>
</dbReference>
<dbReference type="PANTHER" id="PTHR31272">
    <property type="entry name" value="CYTOCHROME C-TYPE BIOGENESIS PROTEIN HI_1454-RELATED"/>
    <property type="match status" value="1"/>
</dbReference>
<dbReference type="GO" id="GO:0017004">
    <property type="term" value="P:cytochrome complex assembly"/>
    <property type="evidence" value="ECO:0007669"/>
    <property type="project" value="UniProtKB-KW"/>
</dbReference>
<name>E1Y9W9_9BACT</name>
<dbReference type="Pfam" id="PF02683">
    <property type="entry name" value="DsbD_TM"/>
    <property type="match status" value="1"/>
</dbReference>